<feature type="domain" description="Aldehyde dehydrogenase" evidence="5">
    <location>
        <begin position="23"/>
        <end position="474"/>
    </location>
</feature>
<dbReference type="InterPro" id="IPR016161">
    <property type="entry name" value="Ald_DH/histidinol_DH"/>
</dbReference>
<dbReference type="Gene3D" id="3.40.309.10">
    <property type="entry name" value="Aldehyde Dehydrogenase, Chain A, domain 2"/>
    <property type="match status" value="1"/>
</dbReference>
<organism evidence="6 7">
    <name type="scientific">Halobacteriovorax vibrionivorans</name>
    <dbReference type="NCBI Taxonomy" id="2152716"/>
    <lineage>
        <taxon>Bacteria</taxon>
        <taxon>Pseudomonadati</taxon>
        <taxon>Bdellovibrionota</taxon>
        <taxon>Bacteriovoracia</taxon>
        <taxon>Bacteriovoracales</taxon>
        <taxon>Halobacteriovoraceae</taxon>
        <taxon>Halobacteriovorax</taxon>
    </lineage>
</organism>
<name>A0ABY0ILE9_9BACT</name>
<evidence type="ECO:0000313" key="6">
    <source>
        <dbReference type="EMBL" id="RZF22983.1"/>
    </source>
</evidence>
<gene>
    <name evidence="6" type="ORF">DAY19_04210</name>
</gene>
<dbReference type="PROSITE" id="PS00687">
    <property type="entry name" value="ALDEHYDE_DEHYDR_GLU"/>
    <property type="match status" value="1"/>
</dbReference>
<proteinExistence type="inferred from homology"/>
<dbReference type="PANTHER" id="PTHR11699">
    <property type="entry name" value="ALDEHYDE DEHYDROGENASE-RELATED"/>
    <property type="match status" value="1"/>
</dbReference>
<comment type="similarity">
    <text evidence="3">Belongs to the aldehyde dehydrogenase family.</text>
</comment>
<sequence>MYQLKGSFFNNNFVQFDNTVDKRTDRTISRECPSDTSKILWNLQVNYSHIDELIDSAHKGFQTWRNTSIEERIEALKRYQEALKGKQEQIATAIALEVGKPLWEARTEAAALIAKVNVTIESSLPRIQTKDMQNIAPNTNAHIYYKPVGPSFIIGPFNFPCHLANGQITANLISGNSIIFKPSEKTCYSAQLMFECLAEAKFPMGVVNLIQGDGEVARRIIKDKRVKGIFFTGSKEVGQKILESTHTDLSKLVSLELGGKNTSIITESADIDYTLEEILTGSYLTTGQRCTSTGLVAIHSSIKDEFISRFHDMAKKIIVDHATEHEVEPFMGPLIDQASLDQYLLFMGMAKREGLEEVMRGKQLERATNGYYVSPSIHYADKLIPNSHFLANEIFGPNCTFVSYDDFDEAINIANSTEYGLAASVFTKDAAKFQHAVNNIDAGLVNLNRATVGANSKLPFGGVKNSGNYRPAAVSTVDHCVYQLATLEIEETSAKGNIKGLKED</sequence>
<protein>
    <submittedName>
        <fullName evidence="6">Aldehyde dehydrogenase family protein</fullName>
    </submittedName>
</protein>
<keyword evidence="1 3" id="KW-0560">Oxidoreductase</keyword>
<dbReference type="InterPro" id="IPR016162">
    <property type="entry name" value="Ald_DH_N"/>
</dbReference>
<dbReference type="Pfam" id="PF00171">
    <property type="entry name" value="Aldedh"/>
    <property type="match status" value="1"/>
</dbReference>
<dbReference type="Proteomes" id="UP000443582">
    <property type="component" value="Unassembled WGS sequence"/>
</dbReference>
<evidence type="ECO:0000256" key="3">
    <source>
        <dbReference type="RuleBase" id="RU003345"/>
    </source>
</evidence>
<dbReference type="InterPro" id="IPR029510">
    <property type="entry name" value="Ald_DH_CS_GLU"/>
</dbReference>
<comment type="caution">
    <text evidence="6">The sequence shown here is derived from an EMBL/GenBank/DDBJ whole genome shotgun (WGS) entry which is preliminary data.</text>
</comment>
<dbReference type="InterPro" id="IPR015590">
    <property type="entry name" value="Aldehyde_DH_dom"/>
</dbReference>
<evidence type="ECO:0000259" key="5">
    <source>
        <dbReference type="Pfam" id="PF00171"/>
    </source>
</evidence>
<dbReference type="EMBL" id="QDKL01000001">
    <property type="protein sequence ID" value="RZF22983.1"/>
    <property type="molecule type" value="Genomic_DNA"/>
</dbReference>
<feature type="coiled-coil region" evidence="4">
    <location>
        <begin position="69"/>
        <end position="96"/>
    </location>
</feature>
<dbReference type="InterPro" id="IPR016163">
    <property type="entry name" value="Ald_DH_C"/>
</dbReference>
<keyword evidence="7" id="KW-1185">Reference proteome</keyword>
<reference evidence="7" key="1">
    <citation type="journal article" date="2019" name="Int. J. Syst. Evol. Microbiol.">
        <title>Halobacteriovorax valvorus sp. nov., a novel prokaryotic predator isolated from coastal seawater of China.</title>
        <authorList>
            <person name="Chen M.-X."/>
        </authorList>
    </citation>
    <scope>NUCLEOTIDE SEQUENCE [LARGE SCALE GENOMIC DNA]</scope>
    <source>
        <strain evidence="7">BL9</strain>
    </source>
</reference>
<dbReference type="RefSeq" id="WP_114705925.1">
    <property type="nucleotide sequence ID" value="NZ_QDKL01000001.1"/>
</dbReference>
<evidence type="ECO:0000256" key="2">
    <source>
        <dbReference type="PROSITE-ProRule" id="PRU10007"/>
    </source>
</evidence>
<accession>A0ABY0ILE9</accession>
<evidence type="ECO:0000313" key="7">
    <source>
        <dbReference type="Proteomes" id="UP000443582"/>
    </source>
</evidence>
<keyword evidence="4" id="KW-0175">Coiled coil</keyword>
<evidence type="ECO:0000256" key="4">
    <source>
        <dbReference type="SAM" id="Coils"/>
    </source>
</evidence>
<evidence type="ECO:0000256" key="1">
    <source>
        <dbReference type="ARBA" id="ARBA00023002"/>
    </source>
</evidence>
<dbReference type="Gene3D" id="3.40.605.10">
    <property type="entry name" value="Aldehyde Dehydrogenase, Chain A, domain 1"/>
    <property type="match status" value="1"/>
</dbReference>
<feature type="active site" evidence="2">
    <location>
        <position position="256"/>
    </location>
</feature>
<dbReference type="SUPFAM" id="SSF53720">
    <property type="entry name" value="ALDH-like"/>
    <property type="match status" value="1"/>
</dbReference>